<reference evidence="4" key="1">
    <citation type="submission" date="2021-08" db="EMBL/GenBank/DDBJ databases">
        <authorList>
            <person name="Stevens D.C."/>
        </authorList>
    </citation>
    <scope>NUCLEOTIDE SEQUENCE</scope>
    <source>
        <strain evidence="4">DSM 53165</strain>
    </source>
</reference>
<dbReference type="InterPro" id="IPR013762">
    <property type="entry name" value="Integrase-like_cat_sf"/>
</dbReference>
<dbReference type="PANTHER" id="PTHR30349">
    <property type="entry name" value="PHAGE INTEGRASE-RELATED"/>
    <property type="match status" value="1"/>
</dbReference>
<feature type="domain" description="Tyr recombinase" evidence="3">
    <location>
        <begin position="189"/>
        <end position="391"/>
    </location>
</feature>
<dbReference type="Gene3D" id="1.10.443.10">
    <property type="entry name" value="Intergrase catalytic core"/>
    <property type="match status" value="1"/>
</dbReference>
<keyword evidence="1" id="KW-0238">DNA-binding</keyword>
<evidence type="ECO:0000313" key="5">
    <source>
        <dbReference type="Proteomes" id="UP001139031"/>
    </source>
</evidence>
<keyword evidence="2" id="KW-0233">DNA recombination</keyword>
<accession>A0ABS7TJ38</accession>
<dbReference type="InterPro" id="IPR050090">
    <property type="entry name" value="Tyrosine_recombinase_XerCD"/>
</dbReference>
<dbReference type="InterPro" id="IPR002104">
    <property type="entry name" value="Integrase_catalytic"/>
</dbReference>
<dbReference type="SUPFAM" id="SSF56349">
    <property type="entry name" value="DNA breaking-rejoining enzymes"/>
    <property type="match status" value="1"/>
</dbReference>
<comment type="caution">
    <text evidence="4">The sequence shown here is derived from an EMBL/GenBank/DDBJ whole genome shotgun (WGS) entry which is preliminary data.</text>
</comment>
<evidence type="ECO:0000313" key="4">
    <source>
        <dbReference type="EMBL" id="MBZ5708235.1"/>
    </source>
</evidence>
<dbReference type="Proteomes" id="UP001139031">
    <property type="component" value="Unassembled WGS sequence"/>
</dbReference>
<keyword evidence="5" id="KW-1185">Reference proteome</keyword>
<dbReference type="CDD" id="cd00397">
    <property type="entry name" value="DNA_BRE_C"/>
    <property type="match status" value="1"/>
</dbReference>
<gene>
    <name evidence="4" type="ORF">K7C98_03125</name>
</gene>
<evidence type="ECO:0000259" key="3">
    <source>
        <dbReference type="PROSITE" id="PS51898"/>
    </source>
</evidence>
<dbReference type="EMBL" id="JAIRAU010000001">
    <property type="protein sequence ID" value="MBZ5708235.1"/>
    <property type="molecule type" value="Genomic_DNA"/>
</dbReference>
<organism evidence="4 5">
    <name type="scientific">Nannocystis pusilla</name>
    <dbReference type="NCBI Taxonomy" id="889268"/>
    <lineage>
        <taxon>Bacteria</taxon>
        <taxon>Pseudomonadati</taxon>
        <taxon>Myxococcota</taxon>
        <taxon>Polyangia</taxon>
        <taxon>Nannocystales</taxon>
        <taxon>Nannocystaceae</taxon>
        <taxon>Nannocystis</taxon>
    </lineage>
</organism>
<protein>
    <submittedName>
        <fullName evidence="4">Site-specific integrase</fullName>
    </submittedName>
</protein>
<proteinExistence type="predicted"/>
<dbReference type="InterPro" id="IPR011010">
    <property type="entry name" value="DNA_brk_join_enz"/>
</dbReference>
<dbReference type="InterPro" id="IPR010998">
    <property type="entry name" value="Integrase_recombinase_N"/>
</dbReference>
<dbReference type="Gene3D" id="1.10.150.130">
    <property type="match status" value="1"/>
</dbReference>
<evidence type="ECO:0000256" key="2">
    <source>
        <dbReference type="ARBA" id="ARBA00023172"/>
    </source>
</evidence>
<sequence length="430" mass="48464">MSEVKEVTAWPYRGTNRWQVSMFLTHPITNLEVRVRKVAPRDRTTMEAAIAWGEHERLKIVTDLCRVPAIPSEAREEGAEKAEGRVPTLAERWLVFRKHRVDNKKHATRLGYELAMKNVMPILGETRLDKIDSVAIGRLREHLRERKHAPSYRNGTVDKVITILRDAMVMGVLKDIPRNLIRETEEETPQINPLSLEECEAVMQQAQTAHDEVMVLLAWHAGLRAGEVAGLQWADITLWDHPAPDSTCGRIDVKRNVCKRVLQDTPKEGEGATPISGRLAAALRRLRAEGHSDLWVLIRPPRPGKKPQFAHESDTSVEQRIALLMQRAGIVNEGGKRPLGPHLFRHSVITHLYVAGATLEEAQHFARHSDPATTRGYYVHLEKERKFHVARRVMSIFEPAPSGVTTPPAGNGAATPDNVVQIRRKRARTA</sequence>
<dbReference type="RefSeq" id="WP_224190597.1">
    <property type="nucleotide sequence ID" value="NZ_JAIRAU010000001.1"/>
</dbReference>
<dbReference type="Pfam" id="PF00589">
    <property type="entry name" value="Phage_integrase"/>
    <property type="match status" value="1"/>
</dbReference>
<dbReference type="PROSITE" id="PS51898">
    <property type="entry name" value="TYR_RECOMBINASE"/>
    <property type="match status" value="1"/>
</dbReference>
<evidence type="ECO:0000256" key="1">
    <source>
        <dbReference type="ARBA" id="ARBA00023125"/>
    </source>
</evidence>
<name>A0ABS7TJ38_9BACT</name>